<sequence length="373" mass="39556">MSKHVIISNVHIFDGISLHAEQQTVALENGVITSIEPASDATANAETGDIINGMGQTLMPGLIDCHVHLPAFPKDHQGNVGRLQSLARAGVTTALDMGWMTPAEVTELRESAQQPLTDIRFVGLFATASGSRHSSFHVPRSTGFLVDSEADAVRFVKDRIEEGVDYVKIVADVPGPTQAVINKLVLEARKADKLTIAHAARLAAYNMAREGGVDILTHAPLDTAVSEADAIKIKTEGLVVVPTLIMDQTLASGNAIPGLSYAAAKESVSRMHRAGVTILTGTDANGSRVAPVQHGPAMWKECELLVDAGLSTQEVLQAATSLAAGHFRLHDRGVVRVGKRADLILVQGNPLDDIQALKALRAVWIIGEAVNLA</sequence>
<organism evidence="2 3">
    <name type="scientific">Viridothelium virens</name>
    <name type="common">Speckled blister lichen</name>
    <name type="synonym">Trypethelium virens</name>
    <dbReference type="NCBI Taxonomy" id="1048519"/>
    <lineage>
        <taxon>Eukaryota</taxon>
        <taxon>Fungi</taxon>
        <taxon>Dikarya</taxon>
        <taxon>Ascomycota</taxon>
        <taxon>Pezizomycotina</taxon>
        <taxon>Dothideomycetes</taxon>
        <taxon>Dothideomycetes incertae sedis</taxon>
        <taxon>Trypetheliales</taxon>
        <taxon>Trypetheliaceae</taxon>
        <taxon>Viridothelium</taxon>
    </lineage>
</organism>
<proteinExistence type="predicted"/>
<dbReference type="InterPro" id="IPR051781">
    <property type="entry name" value="Metallo-dep_Hydrolase"/>
</dbReference>
<dbReference type="InterPro" id="IPR011059">
    <property type="entry name" value="Metal-dep_hydrolase_composite"/>
</dbReference>
<dbReference type="Gene3D" id="3.20.20.140">
    <property type="entry name" value="Metal-dependent hydrolases"/>
    <property type="match status" value="1"/>
</dbReference>
<keyword evidence="2" id="KW-0378">Hydrolase</keyword>
<dbReference type="SUPFAM" id="SSF51556">
    <property type="entry name" value="Metallo-dependent hydrolases"/>
    <property type="match status" value="1"/>
</dbReference>
<dbReference type="PANTHER" id="PTHR43135">
    <property type="entry name" value="ALPHA-D-RIBOSE 1-METHYLPHOSPHONATE 5-TRIPHOSPHATE DIPHOSPHATASE"/>
    <property type="match status" value="1"/>
</dbReference>
<dbReference type="OrthoDB" id="194468at2759"/>
<dbReference type="GO" id="GO:0016810">
    <property type="term" value="F:hydrolase activity, acting on carbon-nitrogen (but not peptide) bonds"/>
    <property type="evidence" value="ECO:0007669"/>
    <property type="project" value="InterPro"/>
</dbReference>
<dbReference type="InterPro" id="IPR032466">
    <property type="entry name" value="Metal_Hydrolase"/>
</dbReference>
<evidence type="ECO:0000313" key="2">
    <source>
        <dbReference type="EMBL" id="KAF2234223.1"/>
    </source>
</evidence>
<protein>
    <submittedName>
        <fullName evidence="2">Amidohydrolase</fullName>
    </submittedName>
</protein>
<dbReference type="InterPro" id="IPR006680">
    <property type="entry name" value="Amidohydro-rel"/>
</dbReference>
<name>A0A6A6H9M7_VIRVR</name>
<dbReference type="AlphaFoldDB" id="A0A6A6H9M7"/>
<dbReference type="Proteomes" id="UP000800092">
    <property type="component" value="Unassembled WGS sequence"/>
</dbReference>
<accession>A0A6A6H9M7</accession>
<dbReference type="SUPFAM" id="SSF51338">
    <property type="entry name" value="Composite domain of metallo-dependent hydrolases"/>
    <property type="match status" value="1"/>
</dbReference>
<gene>
    <name evidence="2" type="ORF">EV356DRAFT_446951</name>
</gene>
<keyword evidence="3" id="KW-1185">Reference proteome</keyword>
<dbReference type="Pfam" id="PF01979">
    <property type="entry name" value="Amidohydro_1"/>
    <property type="match status" value="1"/>
</dbReference>
<feature type="domain" description="Amidohydrolase-related" evidence="1">
    <location>
        <begin position="57"/>
        <end position="368"/>
    </location>
</feature>
<dbReference type="EMBL" id="ML991800">
    <property type="protein sequence ID" value="KAF2234223.1"/>
    <property type="molecule type" value="Genomic_DNA"/>
</dbReference>
<evidence type="ECO:0000313" key="3">
    <source>
        <dbReference type="Proteomes" id="UP000800092"/>
    </source>
</evidence>
<evidence type="ECO:0000259" key="1">
    <source>
        <dbReference type="Pfam" id="PF01979"/>
    </source>
</evidence>
<dbReference type="PANTHER" id="PTHR43135:SF3">
    <property type="entry name" value="ALPHA-D-RIBOSE 1-METHYLPHOSPHONATE 5-TRIPHOSPHATE DIPHOSPHATASE"/>
    <property type="match status" value="1"/>
</dbReference>
<dbReference type="Gene3D" id="2.30.40.10">
    <property type="entry name" value="Urease, subunit C, domain 1"/>
    <property type="match status" value="1"/>
</dbReference>
<reference evidence="2" key="1">
    <citation type="journal article" date="2020" name="Stud. Mycol.">
        <title>101 Dothideomycetes genomes: a test case for predicting lifestyles and emergence of pathogens.</title>
        <authorList>
            <person name="Haridas S."/>
            <person name="Albert R."/>
            <person name="Binder M."/>
            <person name="Bloem J."/>
            <person name="Labutti K."/>
            <person name="Salamov A."/>
            <person name="Andreopoulos B."/>
            <person name="Baker S."/>
            <person name="Barry K."/>
            <person name="Bills G."/>
            <person name="Bluhm B."/>
            <person name="Cannon C."/>
            <person name="Castanera R."/>
            <person name="Culley D."/>
            <person name="Daum C."/>
            <person name="Ezra D."/>
            <person name="Gonzalez J."/>
            <person name="Henrissat B."/>
            <person name="Kuo A."/>
            <person name="Liang C."/>
            <person name="Lipzen A."/>
            <person name="Lutzoni F."/>
            <person name="Magnuson J."/>
            <person name="Mondo S."/>
            <person name="Nolan M."/>
            <person name="Ohm R."/>
            <person name="Pangilinan J."/>
            <person name="Park H.-J."/>
            <person name="Ramirez L."/>
            <person name="Alfaro M."/>
            <person name="Sun H."/>
            <person name="Tritt A."/>
            <person name="Yoshinaga Y."/>
            <person name="Zwiers L.-H."/>
            <person name="Turgeon B."/>
            <person name="Goodwin S."/>
            <person name="Spatafora J."/>
            <person name="Crous P."/>
            <person name="Grigoriev I."/>
        </authorList>
    </citation>
    <scope>NUCLEOTIDE SEQUENCE</scope>
    <source>
        <strain evidence="2">Tuck. ex Michener</strain>
    </source>
</reference>